<organism evidence="2 3">
    <name type="scientific">Polarella glacialis</name>
    <name type="common">Dinoflagellate</name>
    <dbReference type="NCBI Taxonomy" id="89957"/>
    <lineage>
        <taxon>Eukaryota</taxon>
        <taxon>Sar</taxon>
        <taxon>Alveolata</taxon>
        <taxon>Dinophyceae</taxon>
        <taxon>Suessiales</taxon>
        <taxon>Suessiaceae</taxon>
        <taxon>Polarella</taxon>
    </lineage>
</organism>
<gene>
    <name evidence="2" type="ORF">PGLA1383_LOCUS42397</name>
</gene>
<feature type="non-terminal residue" evidence="2">
    <location>
        <position position="1"/>
    </location>
</feature>
<protein>
    <submittedName>
        <fullName evidence="2">Uncharacterized protein</fullName>
    </submittedName>
</protein>
<feature type="region of interest" description="Disordered" evidence="1">
    <location>
        <begin position="216"/>
        <end position="246"/>
    </location>
</feature>
<name>A0A813GRZ3_POLGL</name>
<dbReference type="EMBL" id="CAJNNV010028658">
    <property type="protein sequence ID" value="CAE8625401.1"/>
    <property type="molecule type" value="Genomic_DNA"/>
</dbReference>
<evidence type="ECO:0000313" key="3">
    <source>
        <dbReference type="Proteomes" id="UP000654075"/>
    </source>
</evidence>
<accession>A0A813GRZ3</accession>
<feature type="region of interest" description="Disordered" evidence="1">
    <location>
        <begin position="1"/>
        <end position="20"/>
    </location>
</feature>
<dbReference type="Proteomes" id="UP000654075">
    <property type="component" value="Unassembled WGS sequence"/>
</dbReference>
<comment type="caution">
    <text evidence="2">The sequence shown here is derived from an EMBL/GenBank/DDBJ whole genome shotgun (WGS) entry which is preliminary data.</text>
</comment>
<dbReference type="AlphaFoldDB" id="A0A813GRZ3"/>
<evidence type="ECO:0000313" key="2">
    <source>
        <dbReference type="EMBL" id="CAE8625401.1"/>
    </source>
</evidence>
<reference evidence="2" key="1">
    <citation type="submission" date="2021-02" db="EMBL/GenBank/DDBJ databases">
        <authorList>
            <person name="Dougan E. K."/>
            <person name="Rhodes N."/>
            <person name="Thang M."/>
            <person name="Chan C."/>
        </authorList>
    </citation>
    <scope>NUCLEOTIDE SEQUENCE</scope>
</reference>
<keyword evidence="3" id="KW-1185">Reference proteome</keyword>
<feature type="compositionally biased region" description="Low complexity" evidence="1">
    <location>
        <begin position="236"/>
        <end position="246"/>
    </location>
</feature>
<evidence type="ECO:0000256" key="1">
    <source>
        <dbReference type="SAM" id="MobiDB-lite"/>
    </source>
</evidence>
<proteinExistence type="predicted"/>
<sequence length="246" mass="25753">QSPGSPLVLRPAPSSASSASKVAHASSRALCFQGSPGSPVSPRIAPALGALWASSPNRVAAAAPVLAKEQVTAVGPSPLQPRPRRAELRASLKEVVLLLTQALQQLCEQLRSTQRTNRLLEERRDTYVAQLAAASALLAADKAAHLDESLQLRDATAESARVEFASSVAEVTATAAAVATAARAVEVAEDFKTTITPATGEAPRPRASSRVRLSPGMAVGGQAGQWQRYRHVVPRSTTDNDTNNSN</sequence>